<gene>
    <name evidence="5" type="ORF">GQ588_11780</name>
</gene>
<keyword evidence="2" id="KW-0808">Transferase</keyword>
<dbReference type="InterPro" id="IPR050903">
    <property type="entry name" value="Bact_Chemotaxis_MeTrfase"/>
</dbReference>
<name>A0A857DIV7_9FIRM</name>
<dbReference type="InterPro" id="IPR000780">
    <property type="entry name" value="CheR_MeTrfase"/>
</dbReference>
<evidence type="ECO:0000259" key="4">
    <source>
        <dbReference type="PROSITE" id="PS50123"/>
    </source>
</evidence>
<dbReference type="PANTHER" id="PTHR24422:SF19">
    <property type="entry name" value="CHEMOTAXIS PROTEIN METHYLTRANSFERASE"/>
    <property type="match status" value="1"/>
</dbReference>
<evidence type="ECO:0000256" key="3">
    <source>
        <dbReference type="ARBA" id="ARBA00022691"/>
    </source>
</evidence>
<dbReference type="AlphaFoldDB" id="A0A857DIV7"/>
<dbReference type="Gene3D" id="3.40.50.150">
    <property type="entry name" value="Vaccinia Virus protein VP39"/>
    <property type="match status" value="1"/>
</dbReference>
<dbReference type="GO" id="GO:0032259">
    <property type="term" value="P:methylation"/>
    <property type="evidence" value="ECO:0007669"/>
    <property type="project" value="UniProtKB-KW"/>
</dbReference>
<dbReference type="PANTHER" id="PTHR24422">
    <property type="entry name" value="CHEMOTAXIS PROTEIN METHYLTRANSFERASE"/>
    <property type="match status" value="1"/>
</dbReference>
<feature type="domain" description="CheR-type methyltransferase" evidence="4">
    <location>
        <begin position="10"/>
        <end position="264"/>
    </location>
</feature>
<evidence type="ECO:0000256" key="1">
    <source>
        <dbReference type="ARBA" id="ARBA00022603"/>
    </source>
</evidence>
<dbReference type="Pfam" id="PF03705">
    <property type="entry name" value="CheR_N"/>
    <property type="match status" value="1"/>
</dbReference>
<dbReference type="InterPro" id="IPR029063">
    <property type="entry name" value="SAM-dependent_MTases_sf"/>
</dbReference>
<protein>
    <submittedName>
        <fullName evidence="5">Chemotaxis protein CheR</fullName>
    </submittedName>
</protein>
<evidence type="ECO:0000313" key="5">
    <source>
        <dbReference type="EMBL" id="QHA01270.1"/>
    </source>
</evidence>
<dbReference type="Proteomes" id="UP000430508">
    <property type="component" value="Chromosome"/>
</dbReference>
<keyword evidence="1" id="KW-0489">Methyltransferase</keyword>
<dbReference type="InterPro" id="IPR022641">
    <property type="entry name" value="CheR_N"/>
</dbReference>
<dbReference type="EMBL" id="CP046996">
    <property type="protein sequence ID" value="QHA01270.1"/>
    <property type="molecule type" value="Genomic_DNA"/>
</dbReference>
<reference evidence="5 6" key="1">
    <citation type="submission" date="2019-12" db="EMBL/GenBank/DDBJ databases">
        <title>Sequence classification of anaerobic respiratory reductive dehalogenases: First we see many, then we see few.</title>
        <authorList>
            <person name="Molenda O."/>
            <person name="Puentes Jacome L.A."/>
            <person name="Cao X."/>
            <person name="Nesbo C.L."/>
            <person name="Tang S."/>
            <person name="Morson N."/>
            <person name="Patron J."/>
            <person name="Lomheim L."/>
            <person name="Wishart D.S."/>
            <person name="Edwards E.A."/>
        </authorList>
    </citation>
    <scope>NUCLEOTIDE SEQUENCE [LARGE SCALE GENOMIC DNA]</scope>
    <source>
        <strain evidence="5 6">12DCA</strain>
    </source>
</reference>
<proteinExistence type="predicted"/>
<dbReference type="SMART" id="SM00138">
    <property type="entry name" value="MeTrc"/>
    <property type="match status" value="1"/>
</dbReference>
<organism evidence="5 6">
    <name type="scientific">Dehalobacter restrictus</name>
    <dbReference type="NCBI Taxonomy" id="55583"/>
    <lineage>
        <taxon>Bacteria</taxon>
        <taxon>Bacillati</taxon>
        <taxon>Bacillota</taxon>
        <taxon>Clostridia</taxon>
        <taxon>Eubacteriales</taxon>
        <taxon>Desulfitobacteriaceae</taxon>
        <taxon>Dehalobacter</taxon>
    </lineage>
</organism>
<evidence type="ECO:0000313" key="6">
    <source>
        <dbReference type="Proteomes" id="UP000430508"/>
    </source>
</evidence>
<dbReference type="PROSITE" id="PS50123">
    <property type="entry name" value="CHER"/>
    <property type="match status" value="1"/>
</dbReference>
<dbReference type="Pfam" id="PF01739">
    <property type="entry name" value="CheR"/>
    <property type="match status" value="1"/>
</dbReference>
<accession>A0A857DIV7</accession>
<dbReference type="InterPro" id="IPR022642">
    <property type="entry name" value="CheR_C"/>
</dbReference>
<dbReference type="SUPFAM" id="SSF53335">
    <property type="entry name" value="S-adenosyl-L-methionine-dependent methyltransferases"/>
    <property type="match status" value="1"/>
</dbReference>
<dbReference type="GO" id="GO:0008757">
    <property type="term" value="F:S-adenosylmethionine-dependent methyltransferase activity"/>
    <property type="evidence" value="ECO:0007669"/>
    <property type="project" value="InterPro"/>
</dbReference>
<dbReference type="PRINTS" id="PR00996">
    <property type="entry name" value="CHERMTFRASE"/>
</dbReference>
<dbReference type="RefSeq" id="WP_015043640.1">
    <property type="nucleotide sequence ID" value="NZ_CP046996.1"/>
</dbReference>
<keyword evidence="3" id="KW-0949">S-adenosyl-L-methionine</keyword>
<sequence length="264" mass="30653">MMNSTGMITDYPRFVKSFQNVSGLDLNYYKENQMKRRILNFMSTRGYQEDYTDFLKDLSLKPDLYDAFFKHLTINVTQFFRDVKQWDVFREKIIPDLLKTRSSLKIWSAGCSAGQEACTMAIVMAEYFPGINFSILGTDIDINVLKQAQSGIYDERDFASTPPHLLDKYFNKSEKKFQIKNTLTRNLTFKAQNLLTDKFDRGFDLIACRNVVIYFTDEAKDVLYKKFADSLNPKGILFTGCTEHLFGQSQHGLKSVSSFFYQKL</sequence>
<evidence type="ECO:0000256" key="2">
    <source>
        <dbReference type="ARBA" id="ARBA00022679"/>
    </source>
</evidence>
<dbReference type="SUPFAM" id="SSF47757">
    <property type="entry name" value="Chemotaxis receptor methyltransferase CheR, N-terminal domain"/>
    <property type="match status" value="1"/>
</dbReference>